<dbReference type="AlphaFoldDB" id="A0A8J8MAL1"/>
<keyword evidence="3 5" id="KW-0378">Hydrolase</keyword>
<dbReference type="InterPro" id="IPR036852">
    <property type="entry name" value="Peptidase_S8/S53_dom_sf"/>
</dbReference>
<gene>
    <name evidence="7" type="ORF">HYG85_11155</name>
</gene>
<keyword evidence="2 5" id="KW-0645">Protease</keyword>
<dbReference type="PANTHER" id="PTHR43806:SF11">
    <property type="entry name" value="CEREVISIN-RELATED"/>
    <property type="match status" value="1"/>
</dbReference>
<evidence type="ECO:0000256" key="1">
    <source>
        <dbReference type="ARBA" id="ARBA00011073"/>
    </source>
</evidence>
<keyword evidence="8" id="KW-1185">Reference proteome</keyword>
<dbReference type="Pfam" id="PF00082">
    <property type="entry name" value="Peptidase_S8"/>
    <property type="match status" value="1"/>
</dbReference>
<dbReference type="GO" id="GO:0006508">
    <property type="term" value="P:proteolysis"/>
    <property type="evidence" value="ECO:0007669"/>
    <property type="project" value="UniProtKB-KW"/>
</dbReference>
<feature type="active site" description="Charge relay system" evidence="5">
    <location>
        <position position="21"/>
    </location>
</feature>
<reference evidence="7 8" key="1">
    <citation type="submission" date="2020-07" db="EMBL/GenBank/DDBJ databases">
        <title>Vallitalea guaymasensis genome.</title>
        <authorList>
            <person name="Postec A."/>
        </authorList>
    </citation>
    <scope>NUCLEOTIDE SEQUENCE [LARGE SCALE GENOMIC DNA]</scope>
    <source>
        <strain evidence="7 8">Ra1766G1</strain>
    </source>
</reference>
<feature type="active site" description="Charge relay system" evidence="5">
    <location>
        <position position="209"/>
    </location>
</feature>
<dbReference type="PROSITE" id="PS51892">
    <property type="entry name" value="SUBTILASE"/>
    <property type="match status" value="1"/>
</dbReference>
<dbReference type="PANTHER" id="PTHR43806">
    <property type="entry name" value="PEPTIDASE S8"/>
    <property type="match status" value="1"/>
</dbReference>
<comment type="similarity">
    <text evidence="1 5">Belongs to the peptidase S8 family.</text>
</comment>
<feature type="active site" description="Charge relay system" evidence="5">
    <location>
        <position position="56"/>
    </location>
</feature>
<dbReference type="SUPFAM" id="SSF52743">
    <property type="entry name" value="Subtilisin-like"/>
    <property type="match status" value="1"/>
</dbReference>
<evidence type="ECO:0000256" key="4">
    <source>
        <dbReference type="ARBA" id="ARBA00022825"/>
    </source>
</evidence>
<evidence type="ECO:0000313" key="7">
    <source>
        <dbReference type="EMBL" id="QUH29446.1"/>
    </source>
</evidence>
<evidence type="ECO:0000256" key="5">
    <source>
        <dbReference type="PROSITE-ProRule" id="PRU01240"/>
    </source>
</evidence>
<dbReference type="Proteomes" id="UP000677305">
    <property type="component" value="Chromosome"/>
</dbReference>
<dbReference type="GO" id="GO:0004252">
    <property type="term" value="F:serine-type endopeptidase activity"/>
    <property type="evidence" value="ECO:0007669"/>
    <property type="project" value="UniProtKB-UniRule"/>
</dbReference>
<dbReference type="EMBL" id="CP058561">
    <property type="protein sequence ID" value="QUH29446.1"/>
    <property type="molecule type" value="Genomic_DNA"/>
</dbReference>
<accession>A0A8J8MAL1</accession>
<keyword evidence="4 5" id="KW-0720">Serine protease</keyword>
<dbReference type="InterPro" id="IPR050131">
    <property type="entry name" value="Peptidase_S8_subtilisin-like"/>
</dbReference>
<organism evidence="7 8">
    <name type="scientific">Vallitalea guaymasensis</name>
    <dbReference type="NCBI Taxonomy" id="1185412"/>
    <lineage>
        <taxon>Bacteria</taxon>
        <taxon>Bacillati</taxon>
        <taxon>Bacillota</taxon>
        <taxon>Clostridia</taxon>
        <taxon>Lachnospirales</taxon>
        <taxon>Vallitaleaceae</taxon>
        <taxon>Vallitalea</taxon>
    </lineage>
</organism>
<sequence length="524" mass="60787">MRVEIYTRHIMSNKLRVAIIDDGIAKCLPGELINKNIEINSNNILLQSNGEDKLTHGTICASIIEKYAHNISSISSIKILDHNGNGNITQLYTALEWCIQYNINVVNLSLGSIYFDDMQSIRKIVNRCASLNIILVCAASNSDFITYPSSFSNAIGVSCDYNNIYDLSKNQYYMLNNKYQNGIDIVAYSEHKLYNPITHNYYTSDKCNSFATPMITAKICNMISEDNNININTLLNKLKNDAVNDCKNENRIKNYLYIDWIIKAIIIDIDYDEKTSWDYYFDIILHLSYSTMNIESIMNKIANYTFDTLIIRAKTPINIHQESLDSLLSLEKNIVLININPEHNYDKINAHMLWHNQLKYNAILNNSHQSHNAILNIPNLCIFYDKNIDVIMFSCYLRECFGKKGYNINLINDEASCILYDIDYIPLDCIRNDHKKAIDYISYFTFLANYDLNIWFSSNDNKDYYNKILSQLKYDIIIEINMIHYNNIILSVLTDNQQKYSLTFESLTKKNIESFFDLLIKLLS</sequence>
<evidence type="ECO:0000313" key="8">
    <source>
        <dbReference type="Proteomes" id="UP000677305"/>
    </source>
</evidence>
<evidence type="ECO:0000256" key="3">
    <source>
        <dbReference type="ARBA" id="ARBA00022801"/>
    </source>
</evidence>
<dbReference type="Gene3D" id="3.40.50.200">
    <property type="entry name" value="Peptidase S8/S53 domain"/>
    <property type="match status" value="1"/>
</dbReference>
<feature type="domain" description="Peptidase S8/S53" evidence="6">
    <location>
        <begin position="14"/>
        <end position="243"/>
    </location>
</feature>
<evidence type="ECO:0000256" key="2">
    <source>
        <dbReference type="ARBA" id="ARBA00022670"/>
    </source>
</evidence>
<name>A0A8J8MAL1_9FIRM</name>
<proteinExistence type="inferred from homology"/>
<evidence type="ECO:0000259" key="6">
    <source>
        <dbReference type="Pfam" id="PF00082"/>
    </source>
</evidence>
<dbReference type="InterPro" id="IPR000209">
    <property type="entry name" value="Peptidase_S8/S53_dom"/>
</dbReference>
<dbReference type="RefSeq" id="WP_212693517.1">
    <property type="nucleotide sequence ID" value="NZ_CP058561.1"/>
</dbReference>
<protein>
    <submittedName>
        <fullName evidence="7">S8 family serine peptidase</fullName>
    </submittedName>
</protein>
<dbReference type="KEGG" id="vgu:HYG85_11155"/>